<comment type="caution">
    <text evidence="3">The sequence shown here is derived from an EMBL/GenBank/DDBJ whole genome shotgun (WGS) entry which is preliminary data.</text>
</comment>
<dbReference type="Proteomes" id="UP000029444">
    <property type="component" value="Unassembled WGS sequence"/>
</dbReference>
<accession>A0A095UUJ8</accession>
<dbReference type="Gene3D" id="3.10.310.50">
    <property type="match status" value="1"/>
</dbReference>
<keyword evidence="4" id="KW-1185">Reference proteome</keyword>
<evidence type="ECO:0000313" key="3">
    <source>
        <dbReference type="EMBL" id="KGD66200.1"/>
    </source>
</evidence>
<dbReference type="InterPro" id="IPR007621">
    <property type="entry name" value="TPM_dom"/>
</dbReference>
<reference evidence="3 4" key="1">
    <citation type="submission" date="2012-09" db="EMBL/GenBank/DDBJ databases">
        <title>Genome Sequence of alkane-degrading Bacterium Alcanivorax sp. 19-m-6.</title>
        <authorList>
            <person name="Lai Q."/>
            <person name="Shao Z."/>
        </authorList>
    </citation>
    <scope>NUCLEOTIDE SEQUENCE [LARGE SCALE GENOMIC DNA]</scope>
    <source>
        <strain evidence="3 4">19-m-6</strain>
    </source>
</reference>
<keyword evidence="1" id="KW-0812">Transmembrane</keyword>
<dbReference type="RefSeq" id="WP_035230407.1">
    <property type="nucleotide sequence ID" value="NZ_ARXV01000002.1"/>
</dbReference>
<dbReference type="PATRIC" id="fig|1177154.3.peg.676"/>
<dbReference type="PANTHER" id="PTHR30373:SF8">
    <property type="entry name" value="BLL7265 PROTEIN"/>
    <property type="match status" value="1"/>
</dbReference>
<evidence type="ECO:0000313" key="4">
    <source>
        <dbReference type="Proteomes" id="UP000029444"/>
    </source>
</evidence>
<sequence length="203" mass="22347">MLLDKQAQADLAAAITEQEKRTDAELVTVLAGQADDYRYITTLWAALLSLLVPAALLFIPHWLTSLEALMLQWGVLLMLAVLFRFKAIQFRLVPRSLQRQRAASLARSAFLEQGLHHTRGDTGLLIFVSEAEHYVEILADQGIARHVDDSQWQAIVDAFVAKVKAGQVAEGFQQCVAACGDKLAAHVPATTAKNELPNHLVIL</sequence>
<feature type="transmembrane region" description="Helical" evidence="1">
    <location>
        <begin position="43"/>
        <end position="63"/>
    </location>
</feature>
<gene>
    <name evidence="3" type="ORF">Y5S_00672</name>
</gene>
<protein>
    <recommendedName>
        <fullName evidence="2">TPM domain-containing protein</fullName>
    </recommendedName>
</protein>
<dbReference type="OrthoDB" id="5825388at2"/>
<dbReference type="AlphaFoldDB" id="A0A095UUJ8"/>
<evidence type="ECO:0000256" key="1">
    <source>
        <dbReference type="SAM" id="Phobius"/>
    </source>
</evidence>
<organism evidence="3 4">
    <name type="scientific">Alcanivorax nanhaiticus</name>
    <dbReference type="NCBI Taxonomy" id="1177154"/>
    <lineage>
        <taxon>Bacteria</taxon>
        <taxon>Pseudomonadati</taxon>
        <taxon>Pseudomonadota</taxon>
        <taxon>Gammaproteobacteria</taxon>
        <taxon>Oceanospirillales</taxon>
        <taxon>Alcanivoracaceae</taxon>
        <taxon>Alcanivorax</taxon>
    </lineage>
</organism>
<dbReference type="STRING" id="1177154.Y5S_00672"/>
<name>A0A095UUJ8_9GAMM</name>
<evidence type="ECO:0000259" key="2">
    <source>
        <dbReference type="Pfam" id="PF04536"/>
    </source>
</evidence>
<dbReference type="PANTHER" id="PTHR30373">
    <property type="entry name" value="UPF0603 PROTEIN YGCG"/>
    <property type="match status" value="1"/>
</dbReference>
<dbReference type="eggNOG" id="COG3762">
    <property type="taxonomic scope" value="Bacteria"/>
</dbReference>
<feature type="domain" description="TPM" evidence="2">
    <location>
        <begin position="95"/>
        <end position="180"/>
    </location>
</feature>
<dbReference type="EMBL" id="ARXV01000002">
    <property type="protein sequence ID" value="KGD66200.1"/>
    <property type="molecule type" value="Genomic_DNA"/>
</dbReference>
<proteinExistence type="predicted"/>
<keyword evidence="1" id="KW-0472">Membrane</keyword>
<keyword evidence="1" id="KW-1133">Transmembrane helix</keyword>
<feature type="transmembrane region" description="Helical" evidence="1">
    <location>
        <begin position="69"/>
        <end position="85"/>
    </location>
</feature>
<dbReference type="Pfam" id="PF04536">
    <property type="entry name" value="TPM_phosphatase"/>
    <property type="match status" value="1"/>
</dbReference>